<evidence type="ECO:0000313" key="3">
    <source>
        <dbReference type="EMBL" id="BAL55940.1"/>
    </source>
</evidence>
<reference evidence="3" key="1">
    <citation type="journal article" date="2005" name="Environ. Microbiol.">
        <title>Genetic and functional properties of uncultivated thermophilic crenarchaeotes from a subsurface gold mine as revealed by analysis of genome fragments.</title>
        <authorList>
            <person name="Nunoura T."/>
            <person name="Hirayama H."/>
            <person name="Takami H."/>
            <person name="Oida H."/>
            <person name="Nishi S."/>
            <person name="Shimamura S."/>
            <person name="Suzuki Y."/>
            <person name="Inagaki F."/>
            <person name="Takai K."/>
            <person name="Nealson K.H."/>
            <person name="Horikoshi K."/>
        </authorList>
    </citation>
    <scope>NUCLEOTIDE SEQUENCE</scope>
</reference>
<name>H5SIF4_9BACT</name>
<reference evidence="3" key="2">
    <citation type="journal article" date="2012" name="PLoS ONE">
        <title>A Deeply Branching Thermophilic Bacterium with an Ancient Acetyl-CoA Pathway Dominates a Subsurface Ecosystem.</title>
        <authorList>
            <person name="Takami H."/>
            <person name="Noguchi H."/>
            <person name="Takaki Y."/>
            <person name="Uchiyama I."/>
            <person name="Toyoda A."/>
            <person name="Nishi S."/>
            <person name="Chee G.-J."/>
            <person name="Arai W."/>
            <person name="Nunoura T."/>
            <person name="Itoh T."/>
            <person name="Hattori M."/>
            <person name="Takai K."/>
        </authorList>
    </citation>
    <scope>NUCLEOTIDE SEQUENCE</scope>
</reference>
<gene>
    <name evidence="3" type="ORF">HGMM_F32H02C13</name>
</gene>
<evidence type="ECO:0000256" key="2">
    <source>
        <dbReference type="SAM" id="MobiDB-lite"/>
    </source>
</evidence>
<keyword evidence="1" id="KW-0175">Coiled coil</keyword>
<protein>
    <submittedName>
        <fullName evidence="3">Hypothetical conserved protein</fullName>
    </submittedName>
</protein>
<dbReference type="SUPFAM" id="SSF75704">
    <property type="entry name" value="Mitotic arrest deficient-like 1, Mad1"/>
    <property type="match status" value="1"/>
</dbReference>
<dbReference type="EMBL" id="AP011733">
    <property type="protein sequence ID" value="BAL55940.1"/>
    <property type="molecule type" value="Genomic_DNA"/>
</dbReference>
<feature type="coiled-coil region" evidence="1">
    <location>
        <begin position="41"/>
        <end position="68"/>
    </location>
</feature>
<dbReference type="AlphaFoldDB" id="H5SIF4"/>
<evidence type="ECO:0000256" key="1">
    <source>
        <dbReference type="SAM" id="Coils"/>
    </source>
</evidence>
<proteinExistence type="predicted"/>
<accession>H5SIF4</accession>
<organism evidence="3">
    <name type="scientific">uncultured Bacteroidota bacterium</name>
    <dbReference type="NCBI Taxonomy" id="152509"/>
    <lineage>
        <taxon>Bacteria</taxon>
        <taxon>Pseudomonadati</taxon>
        <taxon>Bacteroidota</taxon>
        <taxon>environmental samples</taxon>
    </lineage>
</organism>
<feature type="region of interest" description="Disordered" evidence="2">
    <location>
        <begin position="80"/>
        <end position="103"/>
    </location>
</feature>
<sequence>MAKVIIVAIVIGLPVAGGLALAAYSQWLKYRAKAPISPEELRRVQERLAYLEKENQRLRERVENLETIVASPAWETLLASHLHPSPEKGPQEPPESSAKERLL</sequence>